<sequence length="374" mass="39893">MKRRLLMVGRTRYALPLDGSLARKFDALSAELDVRVLAARARGAGAHDPRFRLYGPVAPGKLEGAAFWLLLPFRVARELRATRPDAVLSQGGHETALVLLGRALARVPAKVVMDVHGDPGAATRLYGSRARAALAPLGDLLTRLALRRADAVRTISPYTTGLVRERGVEAAATFPAFMDLDPFLAAPAQPPPQPPTALFVGVLERYKAVDVLADAWRVVAERVPRARLRIVGRGSMAAAVEELVAELPGSVEWTPRLSTPQVAAALDDATVLVLPSRSEGLGRVVIEAFCRGRGVVASRVGGIPDLVEDGVSGLLVEPGDADALADAIVRALTEAGLAERLGKAARLAADPWLASPQEYARRVRRLVDDVVEGR</sequence>
<reference evidence="4 5" key="1">
    <citation type="submission" date="2018-07" db="EMBL/GenBank/DDBJ databases">
        <title>High-quality-draft genome sequence of Gaiella occulta.</title>
        <authorList>
            <person name="Severino R."/>
            <person name="Froufe H.J.C."/>
            <person name="Rainey F.A."/>
            <person name="Barroso C."/>
            <person name="Albuquerque L."/>
            <person name="Lobo-Da-Cunha A."/>
            <person name="Da Costa M.S."/>
            <person name="Egas C."/>
        </authorList>
    </citation>
    <scope>NUCLEOTIDE SEQUENCE [LARGE SCALE GENOMIC DNA]</scope>
    <source>
        <strain evidence="4 5">F2-233</strain>
    </source>
</reference>
<keyword evidence="1" id="KW-0328">Glycosyltransferase</keyword>
<organism evidence="4 5">
    <name type="scientific">Gaiella occulta</name>
    <dbReference type="NCBI Taxonomy" id="1002870"/>
    <lineage>
        <taxon>Bacteria</taxon>
        <taxon>Bacillati</taxon>
        <taxon>Actinomycetota</taxon>
        <taxon>Thermoleophilia</taxon>
        <taxon>Gaiellales</taxon>
        <taxon>Gaiellaceae</taxon>
        <taxon>Gaiella</taxon>
    </lineage>
</organism>
<dbReference type="EMBL" id="QQZY01000004">
    <property type="protein sequence ID" value="RDI74286.1"/>
    <property type="molecule type" value="Genomic_DNA"/>
</dbReference>
<keyword evidence="5" id="KW-1185">Reference proteome</keyword>
<dbReference type="CDD" id="cd03801">
    <property type="entry name" value="GT4_PimA-like"/>
    <property type="match status" value="1"/>
</dbReference>
<dbReference type="PANTHER" id="PTHR45947:SF3">
    <property type="entry name" value="SULFOQUINOVOSYL TRANSFERASE SQD2"/>
    <property type="match status" value="1"/>
</dbReference>
<dbReference type="GO" id="GO:1901137">
    <property type="term" value="P:carbohydrate derivative biosynthetic process"/>
    <property type="evidence" value="ECO:0007669"/>
    <property type="project" value="UniProtKB-ARBA"/>
</dbReference>
<feature type="domain" description="Glycosyltransferase subfamily 4-like N-terminal" evidence="3">
    <location>
        <begin position="21"/>
        <end position="171"/>
    </location>
</feature>
<protein>
    <submittedName>
        <fullName evidence="4">Glycosyltransferase</fullName>
    </submittedName>
</protein>
<evidence type="ECO:0000259" key="3">
    <source>
        <dbReference type="Pfam" id="PF13579"/>
    </source>
</evidence>
<accession>A0A7M2YW25</accession>
<dbReference type="Pfam" id="PF13579">
    <property type="entry name" value="Glyco_trans_4_4"/>
    <property type="match status" value="1"/>
</dbReference>
<proteinExistence type="predicted"/>
<dbReference type="Pfam" id="PF13692">
    <property type="entry name" value="Glyco_trans_1_4"/>
    <property type="match status" value="1"/>
</dbReference>
<evidence type="ECO:0000256" key="1">
    <source>
        <dbReference type="ARBA" id="ARBA00022676"/>
    </source>
</evidence>
<evidence type="ECO:0000313" key="5">
    <source>
        <dbReference type="Proteomes" id="UP000254134"/>
    </source>
</evidence>
<dbReference type="PANTHER" id="PTHR45947">
    <property type="entry name" value="SULFOQUINOVOSYL TRANSFERASE SQD2"/>
    <property type="match status" value="1"/>
</dbReference>
<evidence type="ECO:0000256" key="2">
    <source>
        <dbReference type="ARBA" id="ARBA00022679"/>
    </source>
</evidence>
<comment type="caution">
    <text evidence="4">The sequence shown here is derived from an EMBL/GenBank/DDBJ whole genome shotgun (WGS) entry which is preliminary data.</text>
</comment>
<dbReference type="SUPFAM" id="SSF53756">
    <property type="entry name" value="UDP-Glycosyltransferase/glycogen phosphorylase"/>
    <property type="match status" value="1"/>
</dbReference>
<dbReference type="InterPro" id="IPR028098">
    <property type="entry name" value="Glyco_trans_4-like_N"/>
</dbReference>
<name>A0A7M2YW25_9ACTN</name>
<dbReference type="AlphaFoldDB" id="A0A7M2YW25"/>
<dbReference type="GO" id="GO:0016757">
    <property type="term" value="F:glycosyltransferase activity"/>
    <property type="evidence" value="ECO:0007669"/>
    <property type="project" value="UniProtKB-KW"/>
</dbReference>
<dbReference type="OrthoDB" id="9810929at2"/>
<dbReference type="Gene3D" id="3.40.50.2000">
    <property type="entry name" value="Glycogen Phosphorylase B"/>
    <property type="match status" value="2"/>
</dbReference>
<keyword evidence="2 4" id="KW-0808">Transferase</keyword>
<evidence type="ECO:0000313" key="4">
    <source>
        <dbReference type="EMBL" id="RDI74286.1"/>
    </source>
</evidence>
<reference evidence="5" key="2">
    <citation type="journal article" date="2019" name="MicrobiologyOpen">
        <title>High-quality draft genome sequence of Gaiella occulta isolated from a 150 meter deep mineral water borehole and comparison with the genome sequences of other deep-branching lineages of the phylum Actinobacteria.</title>
        <authorList>
            <person name="Severino R."/>
            <person name="Froufe H.J.C."/>
            <person name="Barroso C."/>
            <person name="Albuquerque L."/>
            <person name="Lobo-da-Cunha A."/>
            <person name="da Costa M.S."/>
            <person name="Egas C."/>
        </authorList>
    </citation>
    <scope>NUCLEOTIDE SEQUENCE [LARGE SCALE GENOMIC DNA]</scope>
    <source>
        <strain evidence="5">F2-233</strain>
    </source>
</reference>
<gene>
    <name evidence="4" type="ORF">Gocc_1862</name>
</gene>
<dbReference type="Proteomes" id="UP000254134">
    <property type="component" value="Unassembled WGS sequence"/>
</dbReference>
<dbReference type="InterPro" id="IPR050194">
    <property type="entry name" value="Glycosyltransferase_grp1"/>
</dbReference>
<dbReference type="RefSeq" id="WP_147281237.1">
    <property type="nucleotide sequence ID" value="NZ_QQZY01000004.1"/>
</dbReference>